<keyword evidence="2" id="KW-0547">Nucleotide-binding</keyword>
<dbReference type="InterPro" id="IPR052705">
    <property type="entry name" value="Gliding_Motility_GTPase"/>
</dbReference>
<dbReference type="InterPro" id="IPR004130">
    <property type="entry name" value="Gpn"/>
</dbReference>
<dbReference type="EMBL" id="FTOE01000001">
    <property type="protein sequence ID" value="SIS39859.1"/>
    <property type="molecule type" value="Genomic_DNA"/>
</dbReference>
<dbReference type="GO" id="GO:0016787">
    <property type="term" value="F:hydrolase activity"/>
    <property type="evidence" value="ECO:0007669"/>
    <property type="project" value="UniProtKB-KW"/>
</dbReference>
<keyword evidence="5" id="KW-0675">Receptor</keyword>
<dbReference type="OrthoDB" id="4319884at2"/>
<dbReference type="SUPFAM" id="SSF103196">
    <property type="entry name" value="Roadblock/LC7 domain"/>
    <property type="match status" value="1"/>
</dbReference>
<dbReference type="InterPro" id="IPR027417">
    <property type="entry name" value="P-loop_NTPase"/>
</dbReference>
<evidence type="ECO:0000313" key="5">
    <source>
        <dbReference type="EMBL" id="SIS39859.1"/>
    </source>
</evidence>
<organism evidence="5 6">
    <name type="scientific">Neptunomonas antarctica</name>
    <dbReference type="NCBI Taxonomy" id="619304"/>
    <lineage>
        <taxon>Bacteria</taxon>
        <taxon>Pseudomonadati</taxon>
        <taxon>Pseudomonadota</taxon>
        <taxon>Gammaproteobacteria</taxon>
        <taxon>Oceanospirillales</taxon>
        <taxon>Oceanospirillaceae</taxon>
        <taxon>Neptunomonas</taxon>
    </lineage>
</organism>
<dbReference type="STRING" id="619304.SAMN05421760_10134"/>
<evidence type="ECO:0000256" key="4">
    <source>
        <dbReference type="ARBA" id="ARBA00023134"/>
    </source>
</evidence>
<keyword evidence="6" id="KW-1185">Reference proteome</keyword>
<name>A0A1N7IRY0_9GAMM</name>
<dbReference type="CDD" id="cd00882">
    <property type="entry name" value="Ras_like_GTPase"/>
    <property type="match status" value="1"/>
</dbReference>
<evidence type="ECO:0000256" key="3">
    <source>
        <dbReference type="ARBA" id="ARBA00022801"/>
    </source>
</evidence>
<evidence type="ECO:0000313" key="6">
    <source>
        <dbReference type="Proteomes" id="UP000185999"/>
    </source>
</evidence>
<dbReference type="GO" id="GO:0005525">
    <property type="term" value="F:GTP binding"/>
    <property type="evidence" value="ECO:0007669"/>
    <property type="project" value="UniProtKB-KW"/>
</dbReference>
<dbReference type="SUPFAM" id="SSF52540">
    <property type="entry name" value="P-loop containing nucleoside triphosphate hydrolases"/>
    <property type="match status" value="1"/>
</dbReference>
<dbReference type="AlphaFoldDB" id="A0A1N7IRY0"/>
<comment type="similarity">
    <text evidence="1">Belongs to the GPN-loop GTPase family.</text>
</comment>
<dbReference type="PANTHER" id="PTHR42708:SF1">
    <property type="entry name" value="GLIDING MOTILITY PROTEIN MGLA"/>
    <property type="match status" value="1"/>
</dbReference>
<protein>
    <submittedName>
        <fullName evidence="5">Signal recognition particle receptor subunit beta, a GTPase</fullName>
    </submittedName>
</protein>
<accession>A0A1N7IRY0</accession>
<gene>
    <name evidence="5" type="ORF">SAMN05421760_10134</name>
</gene>
<keyword evidence="4" id="KW-0342">GTP-binding</keyword>
<evidence type="ECO:0000256" key="2">
    <source>
        <dbReference type="ARBA" id="ARBA00022741"/>
    </source>
</evidence>
<dbReference type="Pfam" id="PF03029">
    <property type="entry name" value="ATP_bind_1"/>
    <property type="match status" value="1"/>
</dbReference>
<sequence length="329" mass="36296">MDYHKLLFIGPVGAGKTSAIRALCDDHHNLETEAKASDATVLRKATTTVAMDYGCMTFSNNEVVQLYGTPGQARFKFMWDLLANNLAADCAGIIFLVDNTRNYPMRDLKYYSQEFAELIARKKVILGVTRSDLRSDPTLLEYEQTLQEMGIDASVRFVDARKASSMLPLVEELLAEKVVFDGWAGLIQNAVANEDELLFEEVPEKQADAHFAVQDYQGEEVVMKDSIIDDVMNLKGVRGAVLTDDMGEIITSSIESSEVNDFVGFVAGVVKVFEEVSGLGSVQNVIIKSSKEDNLSVFIGGDQALGVQSSNRVSVRTLKQQVDDLLQWS</sequence>
<dbReference type="RefSeq" id="WP_054339677.1">
    <property type="nucleotide sequence ID" value="NZ_FTOE01000001.1"/>
</dbReference>
<reference evidence="6" key="1">
    <citation type="submission" date="2017-01" db="EMBL/GenBank/DDBJ databases">
        <authorList>
            <person name="Varghese N."/>
            <person name="Submissions S."/>
        </authorList>
    </citation>
    <scope>NUCLEOTIDE SEQUENCE [LARGE SCALE GENOMIC DNA]</scope>
    <source>
        <strain evidence="6">DSM 22306</strain>
    </source>
</reference>
<dbReference type="PANTHER" id="PTHR42708">
    <property type="entry name" value="ATP/GTP-BINDING PROTEIN-RELATED"/>
    <property type="match status" value="1"/>
</dbReference>
<proteinExistence type="inferred from homology"/>
<dbReference type="Gene3D" id="3.40.50.300">
    <property type="entry name" value="P-loop containing nucleotide triphosphate hydrolases"/>
    <property type="match status" value="1"/>
</dbReference>
<dbReference type="Proteomes" id="UP000185999">
    <property type="component" value="Unassembled WGS sequence"/>
</dbReference>
<evidence type="ECO:0000256" key="1">
    <source>
        <dbReference type="ARBA" id="ARBA00005290"/>
    </source>
</evidence>
<keyword evidence="3" id="KW-0378">Hydrolase</keyword>